<dbReference type="PROSITE" id="PS51352">
    <property type="entry name" value="THIOREDOXIN_2"/>
    <property type="match status" value="1"/>
</dbReference>
<dbReference type="Proteomes" id="UP000645390">
    <property type="component" value="Unassembled WGS sequence"/>
</dbReference>
<proteinExistence type="predicted"/>
<dbReference type="InterPro" id="IPR036249">
    <property type="entry name" value="Thioredoxin-like_sf"/>
</dbReference>
<protein>
    <submittedName>
        <fullName evidence="6">Thiol:disulfide interchange protein</fullName>
    </submittedName>
</protein>
<dbReference type="RefSeq" id="WP_188411483.1">
    <property type="nucleotide sequence ID" value="NZ_BMDJ01000001.1"/>
</dbReference>
<evidence type="ECO:0000256" key="1">
    <source>
        <dbReference type="ARBA" id="ARBA00004196"/>
    </source>
</evidence>
<gene>
    <name evidence="6" type="ORF">GCM10008119_02930</name>
</gene>
<evidence type="ECO:0000256" key="4">
    <source>
        <dbReference type="ARBA" id="ARBA00023284"/>
    </source>
</evidence>
<evidence type="ECO:0000313" key="7">
    <source>
        <dbReference type="Proteomes" id="UP000645390"/>
    </source>
</evidence>
<sequence>MKIILYIIFILVPISIFAQDTKSKEFKIYGIVNADTGTISIEMAEVKELYPLNFKNIKVNIKGGKFNITGKIDYPIWCVFRLGDKYVSSSTPIDFGKQTIILNLDSNYQSPKNSNSITAEIAGFDKFFSNANNLTTKYDIRYDSLAKIYKDKLPEEIKISLAKERRMAFDSYDSTIMEYVKINPGSYYALFKLYHLINFGYNKRLGSAYDYFSVSLKNSSYGKELNKNILVAKTISVGAIIPEFKVINSKGEKIHPKPYGLNKYTLVDFWYSSCRPCLSQFPDLIKIRSQYASKGFEIIGISIDKEKYLKDWEDAIVKHKMSWPQYLDLNGLEAKGLNIKVFPTNFLVNQSGRIIATNILPAELKNFLTENLN</sequence>
<dbReference type="Pfam" id="PF00578">
    <property type="entry name" value="AhpC-TSA"/>
    <property type="match status" value="1"/>
</dbReference>
<dbReference type="InterPro" id="IPR013766">
    <property type="entry name" value="Thioredoxin_domain"/>
</dbReference>
<dbReference type="EMBL" id="BMDJ01000001">
    <property type="protein sequence ID" value="GGI22495.1"/>
    <property type="molecule type" value="Genomic_DNA"/>
</dbReference>
<comment type="caution">
    <text evidence="6">The sequence shown here is derived from an EMBL/GenBank/DDBJ whole genome shotgun (WGS) entry which is preliminary data.</text>
</comment>
<evidence type="ECO:0000256" key="3">
    <source>
        <dbReference type="ARBA" id="ARBA00023157"/>
    </source>
</evidence>
<organism evidence="6 7">
    <name type="scientific">Pedobacter mendelii</name>
    <dbReference type="NCBI Taxonomy" id="1908240"/>
    <lineage>
        <taxon>Bacteria</taxon>
        <taxon>Pseudomonadati</taxon>
        <taxon>Bacteroidota</taxon>
        <taxon>Sphingobacteriia</taxon>
        <taxon>Sphingobacteriales</taxon>
        <taxon>Sphingobacteriaceae</taxon>
        <taxon>Pedobacter</taxon>
    </lineage>
</organism>
<name>A0ABQ2BF52_9SPHI</name>
<keyword evidence="3" id="KW-1015">Disulfide bond</keyword>
<keyword evidence="7" id="KW-1185">Reference proteome</keyword>
<dbReference type="PANTHER" id="PTHR42852:SF6">
    <property type="entry name" value="THIOL:DISULFIDE INTERCHANGE PROTEIN DSBE"/>
    <property type="match status" value="1"/>
</dbReference>
<dbReference type="CDD" id="cd02966">
    <property type="entry name" value="TlpA_like_family"/>
    <property type="match status" value="1"/>
</dbReference>
<evidence type="ECO:0000313" key="6">
    <source>
        <dbReference type="EMBL" id="GGI22495.1"/>
    </source>
</evidence>
<dbReference type="Gene3D" id="3.40.30.10">
    <property type="entry name" value="Glutaredoxin"/>
    <property type="match status" value="1"/>
</dbReference>
<dbReference type="InterPro" id="IPR000866">
    <property type="entry name" value="AhpC/TSA"/>
</dbReference>
<keyword evidence="2" id="KW-0201">Cytochrome c-type biogenesis</keyword>
<feature type="domain" description="Thioredoxin" evidence="5">
    <location>
        <begin position="235"/>
        <end position="360"/>
    </location>
</feature>
<comment type="subcellular location">
    <subcellularLocation>
        <location evidence="1">Cell envelope</location>
    </subcellularLocation>
</comment>
<reference evidence="7" key="1">
    <citation type="journal article" date="2019" name="Int. J. Syst. Evol. Microbiol.">
        <title>The Global Catalogue of Microorganisms (GCM) 10K type strain sequencing project: providing services to taxonomists for standard genome sequencing and annotation.</title>
        <authorList>
            <consortium name="The Broad Institute Genomics Platform"/>
            <consortium name="The Broad Institute Genome Sequencing Center for Infectious Disease"/>
            <person name="Wu L."/>
            <person name="Ma J."/>
        </authorList>
    </citation>
    <scope>NUCLEOTIDE SEQUENCE [LARGE SCALE GENOMIC DNA]</scope>
    <source>
        <strain evidence="7">CCM 8939</strain>
    </source>
</reference>
<dbReference type="SUPFAM" id="SSF52833">
    <property type="entry name" value="Thioredoxin-like"/>
    <property type="match status" value="1"/>
</dbReference>
<evidence type="ECO:0000256" key="2">
    <source>
        <dbReference type="ARBA" id="ARBA00022748"/>
    </source>
</evidence>
<evidence type="ECO:0000259" key="5">
    <source>
        <dbReference type="PROSITE" id="PS51352"/>
    </source>
</evidence>
<dbReference type="PANTHER" id="PTHR42852">
    <property type="entry name" value="THIOL:DISULFIDE INTERCHANGE PROTEIN DSBE"/>
    <property type="match status" value="1"/>
</dbReference>
<keyword evidence="4" id="KW-0676">Redox-active center</keyword>
<dbReference type="InterPro" id="IPR050553">
    <property type="entry name" value="Thioredoxin_ResA/DsbE_sf"/>
</dbReference>
<accession>A0ABQ2BF52</accession>